<feature type="region of interest" description="Disordered" evidence="2">
    <location>
        <begin position="468"/>
        <end position="493"/>
    </location>
</feature>
<feature type="compositionally biased region" description="Low complexity" evidence="2">
    <location>
        <begin position="400"/>
        <end position="410"/>
    </location>
</feature>
<feature type="compositionally biased region" description="Gly residues" evidence="2">
    <location>
        <begin position="368"/>
        <end position="377"/>
    </location>
</feature>
<proteinExistence type="predicted"/>
<feature type="compositionally biased region" description="Polar residues" evidence="2">
    <location>
        <begin position="484"/>
        <end position="493"/>
    </location>
</feature>
<keyword evidence="3" id="KW-1185">Reference proteome</keyword>
<feature type="compositionally biased region" description="Low complexity" evidence="2">
    <location>
        <begin position="272"/>
        <end position="303"/>
    </location>
</feature>
<protein>
    <submittedName>
        <fullName evidence="4">Uncharacterized protein</fullName>
    </submittedName>
</protein>
<dbReference type="Proteomes" id="UP000887540">
    <property type="component" value="Unplaced"/>
</dbReference>
<evidence type="ECO:0000313" key="3">
    <source>
        <dbReference type="Proteomes" id="UP000887540"/>
    </source>
</evidence>
<evidence type="ECO:0000313" key="4">
    <source>
        <dbReference type="WBParaSite" id="ACRNAN_scaffold200.g15169.t1"/>
    </source>
</evidence>
<dbReference type="AlphaFoldDB" id="A0A914D8X6"/>
<evidence type="ECO:0000256" key="1">
    <source>
        <dbReference type="ARBA" id="ARBA00022737"/>
    </source>
</evidence>
<feature type="region of interest" description="Disordered" evidence="2">
    <location>
        <begin position="1"/>
        <end position="31"/>
    </location>
</feature>
<accession>A0A914D8X6</accession>
<feature type="compositionally biased region" description="Low complexity" evidence="2">
    <location>
        <begin position="425"/>
        <end position="434"/>
    </location>
</feature>
<feature type="compositionally biased region" description="Polar residues" evidence="2">
    <location>
        <begin position="1"/>
        <end position="17"/>
    </location>
</feature>
<dbReference type="Pfam" id="PF01391">
    <property type="entry name" value="Collagen"/>
    <property type="match status" value="1"/>
</dbReference>
<evidence type="ECO:0000256" key="2">
    <source>
        <dbReference type="SAM" id="MobiDB-lite"/>
    </source>
</evidence>
<dbReference type="PANTHER" id="PTHR24637">
    <property type="entry name" value="COLLAGEN"/>
    <property type="match status" value="1"/>
</dbReference>
<feature type="region of interest" description="Disordered" evidence="2">
    <location>
        <begin position="242"/>
        <end position="456"/>
    </location>
</feature>
<organism evidence="3 4">
    <name type="scientific">Acrobeloides nanus</name>
    <dbReference type="NCBI Taxonomy" id="290746"/>
    <lineage>
        <taxon>Eukaryota</taxon>
        <taxon>Metazoa</taxon>
        <taxon>Ecdysozoa</taxon>
        <taxon>Nematoda</taxon>
        <taxon>Chromadorea</taxon>
        <taxon>Rhabditida</taxon>
        <taxon>Tylenchina</taxon>
        <taxon>Cephalobomorpha</taxon>
        <taxon>Cephaloboidea</taxon>
        <taxon>Cephalobidae</taxon>
        <taxon>Acrobeloides</taxon>
    </lineage>
</organism>
<name>A0A914D8X6_9BILA</name>
<keyword evidence="1" id="KW-0677">Repeat</keyword>
<dbReference type="PANTHER" id="PTHR24637:SF351">
    <property type="entry name" value="CUTICLE COLLAGEN DPY-10"/>
    <property type="match status" value="1"/>
</dbReference>
<reference evidence="4" key="1">
    <citation type="submission" date="2022-11" db="UniProtKB">
        <authorList>
            <consortium name="WormBaseParasite"/>
        </authorList>
    </citation>
    <scope>IDENTIFICATION</scope>
</reference>
<sequence length="493" mass="51738">MPAGLTTATGKDTQTSPAVVDPVAKTSQKSVQPTFIDVGNRIETEEKSEIGDKVEVDVNGNEHIQQSEENRPRRTIRQLKNQINKRLINARQHFAASVNEKPALETDSQTNSFRTKQAKEIVSEGLIGGNPSFCGKKMKQSDKENSHRWFPTIMTTRHRIYQCVTGLQIAFSCCSLLIITLSLPVMYNNVQTNIEYVENEMLFCEKSNQEALIEVELGREANRYNRTRRQLGRFGLSSVVEEGYDGGGDEESGGAYPDSTGTPVETECPGCCIPGPAGPRGPSGLPGKPGTPGAAGKPGNPGTSPNQTCPMQKQREPPPCRPCPKGPPGIKGWPGFPGDPGPIGAHGEKGADGEDGAPGEPGPQGPPGFKGGPGAPGDKGPTPEGDTREGPPGDPGPVGPVGAPGVPGLPGRNGLTGSQGERGWPGHPGESGEPGYPGPEGSPGAAGPPGEPGTCVCQNVDSVILVSPNANQPRLPEQAEAQYPSYNTEYSKK</sequence>
<dbReference type="InterPro" id="IPR008160">
    <property type="entry name" value="Collagen"/>
</dbReference>
<feature type="compositionally biased region" description="Acidic residues" evidence="2">
    <location>
        <begin position="242"/>
        <end position="252"/>
    </location>
</feature>
<dbReference type="WBParaSite" id="ACRNAN_scaffold200.g15169.t1">
    <property type="protein sequence ID" value="ACRNAN_scaffold200.g15169.t1"/>
    <property type="gene ID" value="ACRNAN_scaffold200.g15169"/>
</dbReference>